<dbReference type="SUPFAM" id="SSF53795">
    <property type="entry name" value="PEP carboxykinase-like"/>
    <property type="match status" value="1"/>
</dbReference>
<dbReference type="Gene3D" id="3.90.228.20">
    <property type="match status" value="1"/>
</dbReference>
<dbReference type="GO" id="GO:0006094">
    <property type="term" value="P:gluconeogenesis"/>
    <property type="evidence" value="ECO:0007669"/>
    <property type="project" value="InterPro"/>
</dbReference>
<proteinExistence type="predicted"/>
<sequence length="87" mass="9457">MGDWRKKNAICMRGDYVCQSSSGIIPSVSKLSPGQAAYHFLAGYQDGKFTPAYSNGPSSSDPLELSKALLSKANIELFHLMHAYCPT</sequence>
<name>A0AAW0KUF8_QUESU</name>
<dbReference type="GO" id="GO:0004611">
    <property type="term" value="F:phosphoenolpyruvate carboxykinase activity"/>
    <property type="evidence" value="ECO:0007669"/>
    <property type="project" value="InterPro"/>
</dbReference>
<dbReference type="AlphaFoldDB" id="A0AAW0KUF8"/>
<evidence type="ECO:0000313" key="1">
    <source>
        <dbReference type="EMBL" id="KAK7842575.1"/>
    </source>
</evidence>
<accession>A0AAW0KUF8</accession>
<organism evidence="1 2">
    <name type="scientific">Quercus suber</name>
    <name type="common">Cork oak</name>
    <dbReference type="NCBI Taxonomy" id="58331"/>
    <lineage>
        <taxon>Eukaryota</taxon>
        <taxon>Viridiplantae</taxon>
        <taxon>Streptophyta</taxon>
        <taxon>Embryophyta</taxon>
        <taxon>Tracheophyta</taxon>
        <taxon>Spermatophyta</taxon>
        <taxon>Magnoliopsida</taxon>
        <taxon>eudicotyledons</taxon>
        <taxon>Gunneridae</taxon>
        <taxon>Pentapetalae</taxon>
        <taxon>rosids</taxon>
        <taxon>fabids</taxon>
        <taxon>Fagales</taxon>
        <taxon>Fagaceae</taxon>
        <taxon>Quercus</taxon>
    </lineage>
</organism>
<gene>
    <name evidence="1" type="primary">pckA</name>
    <name evidence="1" type="ORF">CFP56_013660</name>
</gene>
<evidence type="ECO:0000313" key="2">
    <source>
        <dbReference type="Proteomes" id="UP000237347"/>
    </source>
</evidence>
<comment type="caution">
    <text evidence="1">The sequence shown here is derived from an EMBL/GenBank/DDBJ whole genome shotgun (WGS) entry which is preliminary data.</text>
</comment>
<dbReference type="Proteomes" id="UP000237347">
    <property type="component" value="Unassembled WGS sequence"/>
</dbReference>
<keyword evidence="2" id="KW-1185">Reference proteome</keyword>
<dbReference type="GO" id="GO:0017076">
    <property type="term" value="F:purine nucleotide binding"/>
    <property type="evidence" value="ECO:0007669"/>
    <property type="project" value="InterPro"/>
</dbReference>
<reference evidence="1 2" key="1">
    <citation type="journal article" date="2018" name="Sci. Data">
        <title>The draft genome sequence of cork oak.</title>
        <authorList>
            <person name="Ramos A.M."/>
            <person name="Usie A."/>
            <person name="Barbosa P."/>
            <person name="Barros P.M."/>
            <person name="Capote T."/>
            <person name="Chaves I."/>
            <person name="Simoes F."/>
            <person name="Abreu I."/>
            <person name="Carrasquinho I."/>
            <person name="Faro C."/>
            <person name="Guimaraes J.B."/>
            <person name="Mendonca D."/>
            <person name="Nobrega F."/>
            <person name="Rodrigues L."/>
            <person name="Saibo N.J.M."/>
            <person name="Varela M.C."/>
            <person name="Egas C."/>
            <person name="Matos J."/>
            <person name="Miguel C.M."/>
            <person name="Oliveira M.M."/>
            <person name="Ricardo C.P."/>
            <person name="Goncalves S."/>
        </authorList>
    </citation>
    <scope>NUCLEOTIDE SEQUENCE [LARGE SCALE GENOMIC DNA]</scope>
    <source>
        <strain evidence="2">cv. HL8</strain>
    </source>
</reference>
<dbReference type="InterPro" id="IPR013035">
    <property type="entry name" value="PEP_carboxykinase_C"/>
</dbReference>
<protein>
    <submittedName>
        <fullName evidence="1">Phosphoenolpyruvate carboxykinase (Atp)</fullName>
    </submittedName>
</protein>
<dbReference type="EMBL" id="PKMF04000219">
    <property type="protein sequence ID" value="KAK7842575.1"/>
    <property type="molecule type" value="Genomic_DNA"/>
</dbReference>